<proteinExistence type="inferred from homology"/>
<dbReference type="HAMAP" id="MF_00009">
    <property type="entry name" value="Endoribonucl_YbeY"/>
    <property type="match status" value="1"/>
</dbReference>
<evidence type="ECO:0000256" key="4">
    <source>
        <dbReference type="ARBA" id="ARBA00022722"/>
    </source>
</evidence>
<reference evidence="11" key="1">
    <citation type="submission" date="2016-10" db="EMBL/GenBank/DDBJ databases">
        <authorList>
            <person name="Varghese N."/>
            <person name="Submissions S."/>
        </authorList>
    </citation>
    <scope>NUCLEOTIDE SEQUENCE [LARGE SCALE GENOMIC DNA]</scope>
    <source>
        <strain evidence="11">DSM 3669</strain>
    </source>
</reference>
<dbReference type="Pfam" id="PF02130">
    <property type="entry name" value="YbeY"/>
    <property type="match status" value="1"/>
</dbReference>
<accession>A0A1I6D3T7</accession>
<dbReference type="STRING" id="39060.SAMN05660706_1059"/>
<evidence type="ECO:0000313" key="11">
    <source>
        <dbReference type="Proteomes" id="UP000199584"/>
    </source>
</evidence>
<keyword evidence="3 9" id="KW-0698">rRNA processing</keyword>
<evidence type="ECO:0000313" key="10">
    <source>
        <dbReference type="EMBL" id="SFR00105.1"/>
    </source>
</evidence>
<keyword evidence="8 9" id="KW-0862">Zinc</keyword>
<keyword evidence="6 9" id="KW-0255">Endonuclease</keyword>
<dbReference type="GO" id="GO:0004222">
    <property type="term" value="F:metalloendopeptidase activity"/>
    <property type="evidence" value="ECO:0007669"/>
    <property type="project" value="InterPro"/>
</dbReference>
<dbReference type="InterPro" id="IPR002036">
    <property type="entry name" value="YbeY"/>
</dbReference>
<dbReference type="PROSITE" id="PS01306">
    <property type="entry name" value="UPF0054"/>
    <property type="match status" value="1"/>
</dbReference>
<gene>
    <name evidence="9" type="primary">ybeY</name>
    <name evidence="10" type="ORF">SAMN05660706_1059</name>
</gene>
<dbReference type="OrthoDB" id="9807740at2"/>
<evidence type="ECO:0000256" key="2">
    <source>
        <dbReference type="ARBA" id="ARBA00022517"/>
    </source>
</evidence>
<feature type="binding site" evidence="9">
    <location>
        <position position="122"/>
    </location>
    <ligand>
        <name>Zn(2+)</name>
        <dbReference type="ChEBI" id="CHEBI:29105"/>
        <note>catalytic</note>
    </ligand>
</feature>
<keyword evidence="9" id="KW-0963">Cytoplasm</keyword>
<dbReference type="AlphaFoldDB" id="A0A1I6D3T7"/>
<dbReference type="GO" id="GO:0005737">
    <property type="term" value="C:cytoplasm"/>
    <property type="evidence" value="ECO:0007669"/>
    <property type="project" value="UniProtKB-SubCell"/>
</dbReference>
<sequence>MPVLVNNLQEKVSVEDEMVHLLAGVVNEALVSEGADKDAEVSLVFVDDNYIAQLNKQYRGKDGPTDVLSFAMQEGPAMPGGEGEILLGDVVISLETARRQAEEYGHGLAREVAYLTVHGVLHLLGYDHETEADKRVMRQKEEAVLDRMLKG</sequence>
<evidence type="ECO:0000256" key="3">
    <source>
        <dbReference type="ARBA" id="ARBA00022552"/>
    </source>
</evidence>
<dbReference type="RefSeq" id="WP_092482194.1">
    <property type="nucleotide sequence ID" value="NZ_FOYM01000005.1"/>
</dbReference>
<keyword evidence="5 9" id="KW-0479">Metal-binding</keyword>
<evidence type="ECO:0000256" key="1">
    <source>
        <dbReference type="ARBA" id="ARBA00010875"/>
    </source>
</evidence>
<evidence type="ECO:0000256" key="6">
    <source>
        <dbReference type="ARBA" id="ARBA00022759"/>
    </source>
</evidence>
<keyword evidence="4 9" id="KW-0540">Nuclease</keyword>
<dbReference type="InterPro" id="IPR020549">
    <property type="entry name" value="YbeY_CS"/>
</dbReference>
<comment type="cofactor">
    <cofactor evidence="9">
        <name>Zn(2+)</name>
        <dbReference type="ChEBI" id="CHEBI:29105"/>
    </cofactor>
    <text evidence="9">Binds 1 zinc ion.</text>
</comment>
<dbReference type="InterPro" id="IPR023091">
    <property type="entry name" value="MetalPrtase_cat_dom_sf_prd"/>
</dbReference>
<comment type="function">
    <text evidence="9">Single strand-specific metallo-endoribonuclease involved in late-stage 70S ribosome quality control and in maturation of the 3' terminus of the 16S rRNA.</text>
</comment>
<comment type="subcellular location">
    <subcellularLocation>
        <location evidence="9">Cytoplasm</location>
    </subcellularLocation>
</comment>
<dbReference type="GO" id="GO:0006364">
    <property type="term" value="P:rRNA processing"/>
    <property type="evidence" value="ECO:0007669"/>
    <property type="project" value="UniProtKB-UniRule"/>
</dbReference>
<feature type="binding site" evidence="9">
    <location>
        <position position="128"/>
    </location>
    <ligand>
        <name>Zn(2+)</name>
        <dbReference type="ChEBI" id="CHEBI:29105"/>
        <note>catalytic</note>
    </ligand>
</feature>
<feature type="binding site" evidence="9">
    <location>
        <position position="118"/>
    </location>
    <ligand>
        <name>Zn(2+)</name>
        <dbReference type="ChEBI" id="CHEBI:29105"/>
        <note>catalytic</note>
    </ligand>
</feature>
<name>A0A1I6D3T7_9FIRM</name>
<keyword evidence="11" id="KW-1185">Reference proteome</keyword>
<keyword evidence="2 9" id="KW-0690">Ribosome biogenesis</keyword>
<evidence type="ECO:0000256" key="8">
    <source>
        <dbReference type="ARBA" id="ARBA00022833"/>
    </source>
</evidence>
<dbReference type="Proteomes" id="UP000199584">
    <property type="component" value="Unassembled WGS sequence"/>
</dbReference>
<protein>
    <recommendedName>
        <fullName evidence="9">Endoribonuclease YbeY</fullName>
        <ecNumber evidence="9">3.1.-.-</ecNumber>
    </recommendedName>
</protein>
<organism evidence="10 11">
    <name type="scientific">Desulfoscipio geothermicus DSM 3669</name>
    <dbReference type="NCBI Taxonomy" id="1121426"/>
    <lineage>
        <taxon>Bacteria</taxon>
        <taxon>Bacillati</taxon>
        <taxon>Bacillota</taxon>
        <taxon>Clostridia</taxon>
        <taxon>Eubacteriales</taxon>
        <taxon>Desulfallaceae</taxon>
        <taxon>Desulfoscipio</taxon>
    </lineage>
</organism>
<dbReference type="NCBIfam" id="TIGR00043">
    <property type="entry name" value="rRNA maturation RNase YbeY"/>
    <property type="match status" value="1"/>
</dbReference>
<dbReference type="PANTHER" id="PTHR46986:SF1">
    <property type="entry name" value="ENDORIBONUCLEASE YBEY, CHLOROPLASTIC"/>
    <property type="match status" value="1"/>
</dbReference>
<keyword evidence="7 9" id="KW-0378">Hydrolase</keyword>
<dbReference type="SUPFAM" id="SSF55486">
    <property type="entry name" value="Metalloproteases ('zincins'), catalytic domain"/>
    <property type="match status" value="1"/>
</dbReference>
<evidence type="ECO:0000256" key="5">
    <source>
        <dbReference type="ARBA" id="ARBA00022723"/>
    </source>
</evidence>
<dbReference type="Gene3D" id="3.40.390.30">
    <property type="entry name" value="Metalloproteases ('zincins'), catalytic domain"/>
    <property type="match status" value="1"/>
</dbReference>
<dbReference type="GO" id="GO:0004521">
    <property type="term" value="F:RNA endonuclease activity"/>
    <property type="evidence" value="ECO:0007669"/>
    <property type="project" value="UniProtKB-UniRule"/>
</dbReference>
<evidence type="ECO:0000256" key="7">
    <source>
        <dbReference type="ARBA" id="ARBA00022801"/>
    </source>
</evidence>
<dbReference type="EC" id="3.1.-.-" evidence="9"/>
<dbReference type="EMBL" id="FOYM01000005">
    <property type="protein sequence ID" value="SFR00105.1"/>
    <property type="molecule type" value="Genomic_DNA"/>
</dbReference>
<comment type="similarity">
    <text evidence="1 9">Belongs to the endoribonuclease YbeY family.</text>
</comment>
<evidence type="ECO:0000256" key="9">
    <source>
        <dbReference type="HAMAP-Rule" id="MF_00009"/>
    </source>
</evidence>
<dbReference type="GO" id="GO:0008270">
    <property type="term" value="F:zinc ion binding"/>
    <property type="evidence" value="ECO:0007669"/>
    <property type="project" value="UniProtKB-UniRule"/>
</dbReference>
<dbReference type="PANTHER" id="PTHR46986">
    <property type="entry name" value="ENDORIBONUCLEASE YBEY, CHLOROPLASTIC"/>
    <property type="match status" value="1"/>
</dbReference>